<dbReference type="CDD" id="cd00054">
    <property type="entry name" value="EGF_CA"/>
    <property type="match status" value="4"/>
</dbReference>
<feature type="compositionally biased region" description="Pro residues" evidence="12">
    <location>
        <begin position="448"/>
        <end position="469"/>
    </location>
</feature>
<keyword evidence="15" id="KW-1185">Reference proteome</keyword>
<evidence type="ECO:0000256" key="5">
    <source>
        <dbReference type="ARBA" id="ARBA00022536"/>
    </source>
</evidence>
<dbReference type="FunFam" id="2.10.25.10:FF:000038">
    <property type="entry name" value="Fibrillin 2"/>
    <property type="match status" value="1"/>
</dbReference>
<gene>
    <name evidence="14" type="primary">EFEMP2</name>
    <name evidence="14" type="ORF">Y1Q_0017182</name>
</gene>
<dbReference type="EMBL" id="AKHW03003762">
    <property type="protein sequence ID" value="KYO33292.1"/>
    <property type="molecule type" value="Genomic_DNA"/>
</dbReference>
<keyword evidence="9" id="KW-1015">Disulfide bond</keyword>
<dbReference type="Pfam" id="PF07645">
    <property type="entry name" value="EGF_CA"/>
    <property type="match status" value="2"/>
</dbReference>
<feature type="domain" description="EGF-like" evidence="13">
    <location>
        <begin position="524"/>
        <end position="562"/>
    </location>
</feature>
<dbReference type="PROSITE" id="PS50026">
    <property type="entry name" value="EGF_3"/>
    <property type="match status" value="3"/>
</dbReference>
<evidence type="ECO:0000259" key="13">
    <source>
        <dbReference type="PROSITE" id="PS50026"/>
    </source>
</evidence>
<evidence type="ECO:0000256" key="6">
    <source>
        <dbReference type="ARBA" id="ARBA00022729"/>
    </source>
</evidence>
<dbReference type="InterPro" id="IPR000152">
    <property type="entry name" value="EGF-type_Asp/Asn_hydroxyl_site"/>
</dbReference>
<reference evidence="14 15" key="1">
    <citation type="journal article" date="2012" name="Genome Biol.">
        <title>Sequencing three crocodilian genomes to illuminate the evolution of archosaurs and amniotes.</title>
        <authorList>
            <person name="St John J.A."/>
            <person name="Braun E.L."/>
            <person name="Isberg S.R."/>
            <person name="Miles L.G."/>
            <person name="Chong A.Y."/>
            <person name="Gongora J."/>
            <person name="Dalzell P."/>
            <person name="Moran C."/>
            <person name="Bed'hom B."/>
            <person name="Abzhanov A."/>
            <person name="Burgess S.C."/>
            <person name="Cooksey A.M."/>
            <person name="Castoe T.A."/>
            <person name="Crawford N.G."/>
            <person name="Densmore L.D."/>
            <person name="Drew J.C."/>
            <person name="Edwards S.V."/>
            <person name="Faircloth B.C."/>
            <person name="Fujita M.K."/>
            <person name="Greenwold M.J."/>
            <person name="Hoffmann F.G."/>
            <person name="Howard J.M."/>
            <person name="Iguchi T."/>
            <person name="Janes D.E."/>
            <person name="Khan S.Y."/>
            <person name="Kohno S."/>
            <person name="de Koning A.J."/>
            <person name="Lance S.L."/>
            <person name="McCarthy F.M."/>
            <person name="McCormack J.E."/>
            <person name="Merchant M.E."/>
            <person name="Peterson D.G."/>
            <person name="Pollock D.D."/>
            <person name="Pourmand N."/>
            <person name="Raney B.J."/>
            <person name="Roessler K.A."/>
            <person name="Sanford J.R."/>
            <person name="Sawyer R.H."/>
            <person name="Schmidt C.J."/>
            <person name="Triplett E.W."/>
            <person name="Tuberville T.D."/>
            <person name="Venegas-Anaya M."/>
            <person name="Howard J.T."/>
            <person name="Jarvis E.D."/>
            <person name="Guillette L.J.Jr."/>
            <person name="Glenn T.C."/>
            <person name="Green R.E."/>
            <person name="Ray D.A."/>
        </authorList>
    </citation>
    <scope>NUCLEOTIDE SEQUENCE [LARGE SCALE GENOMIC DNA]</scope>
    <source>
        <strain evidence="14">KSC_2009_1</strain>
    </source>
</reference>
<dbReference type="SMART" id="SM00181">
    <property type="entry name" value="EGF"/>
    <property type="match status" value="5"/>
</dbReference>
<sequence length="786" mass="87332">MTNDLDIFVGNTTLIDEEVYQLWLDGYSVSEAVSQRLRAGALEQPGAGPGAGPGAVLHSDTLDHYRTCHMLERLLHAPPKLAHQLLFQIPPERQAGLIQRYYAFDEPFVRELLGKKLSKGTKKDLDDVSAKTGITLKSCRRQFDNFKRVFKAVEELRGPLVDNIQQHFLLPDRLARDYAAIVFFANSRFETGKKKLQYLSFRDFAACAQHLIQHWTLGAVDSHVDDMDVDLDKEFLQELKELKVLVADKDLLDQHKSLVCTALRGKISVYNEMETNFKNLSRGLVNIACKLTHAKDLRDFFVDLVEKFIEPCKADRWPPSDMRLFLTQYTGSAHALDAFRHQALWDRGAAGPGGTGRTGQRDMAPVSWLLLAALARVALSQEPEEPDTFTECTDGYEWDAETQYCKDVDECETIADACKGEMKCINHYGGYLCLPRSASVISDVTAPGPAPPAPPRPPRPPPPPLHNPCPPGYAPDSQGACADVDECALELHDCQPSQDCLNAPGAFRCACPSGYRKVGAECVDIDECRFRYCQHRCVNSPGSFACQCEPGFQLASNNRSCVDVDECGMGAPCAQRCLNTYGTFICRCGPGYELDADGFACNDIDECSYSSYLCQFRCVNEPGKFSCTCPQGYQLLGTRLCQDINECETGTHECTESQTCFNFHGGWRCLEKNRCVEPYVQVSDNRCVCPASNPRCREQPSSIVFRTMALAAERPVPADVFQIQATSVYPGAYNSFHIRAGNDQGDFYIRQITNVSAMLVLARPLTGPRELVLDLEMPPGVALTQT</sequence>
<feature type="domain" description="EGF-like" evidence="13">
    <location>
        <begin position="483"/>
        <end position="521"/>
    </location>
</feature>
<evidence type="ECO:0000256" key="12">
    <source>
        <dbReference type="SAM" id="MobiDB-lite"/>
    </source>
</evidence>
<dbReference type="Pfam" id="PF12662">
    <property type="entry name" value="cEGF"/>
    <property type="match status" value="3"/>
</dbReference>
<comment type="subcellular location">
    <subcellularLocation>
        <location evidence="1">Secreted</location>
        <location evidence="1">Extracellular space</location>
        <location evidence="1">Extracellular matrix</location>
    </subcellularLocation>
</comment>
<dbReference type="PANTHER" id="PTHR13223">
    <property type="entry name" value="ACIDIC FIBROBLAST GROWTH FACTOR INTRACELLULAR BINDING PROTEIN"/>
    <property type="match status" value="1"/>
</dbReference>
<dbReference type="AlphaFoldDB" id="A0A151N8Z0"/>
<dbReference type="GO" id="GO:0017134">
    <property type="term" value="F:fibroblast growth factor binding"/>
    <property type="evidence" value="ECO:0007669"/>
    <property type="project" value="TreeGrafter"/>
</dbReference>
<comment type="caution">
    <text evidence="14">The sequence shown here is derived from an EMBL/GenBank/DDBJ whole genome shotgun (WGS) entry which is preliminary data.</text>
</comment>
<evidence type="ECO:0000256" key="11">
    <source>
        <dbReference type="PROSITE-ProRule" id="PRU00076"/>
    </source>
</evidence>
<keyword evidence="3" id="KW-0964">Secreted</keyword>
<evidence type="ECO:0000256" key="1">
    <source>
        <dbReference type="ARBA" id="ARBA00004498"/>
    </source>
</evidence>
<evidence type="ECO:0000313" key="15">
    <source>
        <dbReference type="Proteomes" id="UP000050525"/>
    </source>
</evidence>
<dbReference type="InterPro" id="IPR000742">
    <property type="entry name" value="EGF"/>
</dbReference>
<keyword evidence="5 11" id="KW-0245">EGF-like domain</keyword>
<feature type="region of interest" description="Disordered" evidence="12">
    <location>
        <begin position="444"/>
        <end position="469"/>
    </location>
</feature>
<dbReference type="Gene3D" id="2.10.25.10">
    <property type="entry name" value="Laminin"/>
    <property type="match status" value="5"/>
</dbReference>
<dbReference type="Proteomes" id="UP000050525">
    <property type="component" value="Unassembled WGS sequence"/>
</dbReference>
<dbReference type="InterPro" id="IPR001881">
    <property type="entry name" value="EGF-like_Ca-bd_dom"/>
</dbReference>
<evidence type="ECO:0000256" key="2">
    <source>
        <dbReference type="ARBA" id="ARBA00006127"/>
    </source>
</evidence>
<keyword evidence="7" id="KW-0677">Repeat</keyword>
<dbReference type="FunFam" id="2.10.25.10:FF:000014">
    <property type="entry name" value="Latent-transforming growth factor beta-binding protein 3"/>
    <property type="match status" value="1"/>
</dbReference>
<evidence type="ECO:0000313" key="14">
    <source>
        <dbReference type="EMBL" id="KYO33292.1"/>
    </source>
</evidence>
<accession>A0A151N8Z0</accession>
<dbReference type="InterPro" id="IPR055088">
    <property type="entry name" value="Fibulin_C"/>
</dbReference>
<dbReference type="GO" id="GO:0070527">
    <property type="term" value="P:platelet aggregation"/>
    <property type="evidence" value="ECO:0007669"/>
    <property type="project" value="TreeGrafter"/>
</dbReference>
<dbReference type="SUPFAM" id="SSF57184">
    <property type="entry name" value="Growth factor receptor domain"/>
    <property type="match status" value="2"/>
</dbReference>
<dbReference type="InterPro" id="IPR008614">
    <property type="entry name" value="FIBP"/>
</dbReference>
<evidence type="ECO:0000256" key="9">
    <source>
        <dbReference type="ARBA" id="ARBA00023157"/>
    </source>
</evidence>
<dbReference type="GO" id="GO:0031012">
    <property type="term" value="C:extracellular matrix"/>
    <property type="evidence" value="ECO:0007669"/>
    <property type="project" value="UniProtKB-ARBA"/>
</dbReference>
<evidence type="ECO:0000256" key="4">
    <source>
        <dbReference type="ARBA" id="ARBA00022530"/>
    </source>
</evidence>
<dbReference type="SMART" id="SM00179">
    <property type="entry name" value="EGF_CA"/>
    <property type="match status" value="6"/>
</dbReference>
<keyword evidence="4" id="KW-0272">Extracellular matrix</keyword>
<evidence type="ECO:0000256" key="8">
    <source>
        <dbReference type="ARBA" id="ARBA00022837"/>
    </source>
</evidence>
<dbReference type="PROSITE" id="PS00010">
    <property type="entry name" value="ASX_HYDROXYL"/>
    <property type="match status" value="4"/>
</dbReference>
<dbReference type="InterPro" id="IPR009030">
    <property type="entry name" value="Growth_fac_rcpt_cys_sf"/>
</dbReference>
<dbReference type="Pfam" id="PF05427">
    <property type="entry name" value="FIBP"/>
    <property type="match status" value="1"/>
</dbReference>
<dbReference type="STRING" id="8496.A0A151N8Z0"/>
<evidence type="ECO:0000256" key="7">
    <source>
        <dbReference type="ARBA" id="ARBA00022737"/>
    </source>
</evidence>
<feature type="domain" description="EGF-like" evidence="13">
    <location>
        <begin position="603"/>
        <end position="642"/>
    </location>
</feature>
<dbReference type="PROSITE" id="PS01186">
    <property type="entry name" value="EGF_2"/>
    <property type="match status" value="2"/>
</dbReference>
<evidence type="ECO:0000256" key="3">
    <source>
        <dbReference type="ARBA" id="ARBA00022525"/>
    </source>
</evidence>
<dbReference type="FunFam" id="2.10.25.10:FF:000201">
    <property type="entry name" value="EGF-containing fibulin-like extracellular matrix protein 2"/>
    <property type="match status" value="1"/>
</dbReference>
<evidence type="ECO:0000256" key="10">
    <source>
        <dbReference type="ARBA" id="ARBA00023180"/>
    </source>
</evidence>
<dbReference type="InterPro" id="IPR026823">
    <property type="entry name" value="cEGF"/>
</dbReference>
<organism evidence="14 15">
    <name type="scientific">Alligator mississippiensis</name>
    <name type="common">American alligator</name>
    <dbReference type="NCBI Taxonomy" id="8496"/>
    <lineage>
        <taxon>Eukaryota</taxon>
        <taxon>Metazoa</taxon>
        <taxon>Chordata</taxon>
        <taxon>Craniata</taxon>
        <taxon>Vertebrata</taxon>
        <taxon>Euteleostomi</taxon>
        <taxon>Archelosauria</taxon>
        <taxon>Archosauria</taxon>
        <taxon>Crocodylia</taxon>
        <taxon>Alligatoridae</taxon>
        <taxon>Alligatorinae</taxon>
        <taxon>Alligator</taxon>
    </lineage>
</organism>
<dbReference type="GO" id="GO:0005509">
    <property type="term" value="F:calcium ion binding"/>
    <property type="evidence" value="ECO:0007669"/>
    <property type="project" value="InterPro"/>
</dbReference>
<keyword evidence="8" id="KW-0106">Calcium</keyword>
<dbReference type="InterPro" id="IPR018097">
    <property type="entry name" value="EGF_Ca-bd_CS"/>
</dbReference>
<comment type="similarity">
    <text evidence="2">Belongs to the fibulin family.</text>
</comment>
<dbReference type="PROSITE" id="PS01187">
    <property type="entry name" value="EGF_CA"/>
    <property type="match status" value="1"/>
</dbReference>
<dbReference type="PANTHER" id="PTHR13223:SF2">
    <property type="entry name" value="ACIDIC FIBROBLAST GROWTH FACTOR INTRACELLULAR-BINDING PROTEIN"/>
    <property type="match status" value="1"/>
</dbReference>
<dbReference type="FunFam" id="2.10.25.10:FF:000290">
    <property type="entry name" value="EGF-containing fibulin-like extracellular matrix protein 2"/>
    <property type="match status" value="1"/>
</dbReference>
<dbReference type="Pfam" id="PF22914">
    <property type="entry name" value="Fibulin_C"/>
    <property type="match status" value="1"/>
</dbReference>
<protein>
    <submittedName>
        <fullName evidence="14">EGF-containing fibulin-like extracellular matrix protein 2</fullName>
    </submittedName>
</protein>
<keyword evidence="6" id="KW-0732">Signal</keyword>
<dbReference type="eggNOG" id="KOG1217">
    <property type="taxonomic scope" value="Eukaryota"/>
</dbReference>
<proteinExistence type="inferred from homology"/>
<comment type="caution">
    <text evidence="11">Lacks conserved residue(s) required for the propagation of feature annotation.</text>
</comment>
<dbReference type="GO" id="GO:0005634">
    <property type="term" value="C:nucleus"/>
    <property type="evidence" value="ECO:0007669"/>
    <property type="project" value="TreeGrafter"/>
</dbReference>
<keyword evidence="10" id="KW-0325">Glycoprotein</keyword>
<name>A0A151N8Z0_ALLMI</name>
<dbReference type="InterPro" id="IPR049883">
    <property type="entry name" value="NOTCH1_EGF-like"/>
</dbReference>